<evidence type="ECO:0000256" key="11">
    <source>
        <dbReference type="ARBA" id="ARBA00049091"/>
    </source>
</evidence>
<evidence type="ECO:0000256" key="2">
    <source>
        <dbReference type="ARBA" id="ARBA00013017"/>
    </source>
</evidence>
<dbReference type="GO" id="GO:0034599">
    <property type="term" value="P:cellular response to oxidative stress"/>
    <property type="evidence" value="ECO:0007669"/>
    <property type="project" value="TreeGrafter"/>
</dbReference>
<comment type="function">
    <text evidence="1">Thiol-specific peroxidase that catalyzes the reduction of hydrogen peroxide and organic hydroperoxides to water and alcohols, respectively. Plays a role in cell protection against oxidative stress by detoxifying peroxides and as sensor of hydrogen peroxide-mediated signaling events.</text>
</comment>
<dbReference type="Gene3D" id="3.40.30.10">
    <property type="entry name" value="Glutaredoxin"/>
    <property type="match status" value="1"/>
</dbReference>
<keyword evidence="3" id="KW-0575">Peroxidase</keyword>
<evidence type="ECO:0000256" key="5">
    <source>
        <dbReference type="ARBA" id="ARBA00023002"/>
    </source>
</evidence>
<keyword evidence="12" id="KW-0812">Transmembrane</keyword>
<feature type="transmembrane region" description="Helical" evidence="12">
    <location>
        <begin position="7"/>
        <end position="26"/>
    </location>
</feature>
<keyword evidence="12" id="KW-1133">Transmembrane helix</keyword>
<name>A0A2H1E837_9FLAO</name>
<proteinExistence type="inferred from homology"/>
<dbReference type="InterPro" id="IPR050924">
    <property type="entry name" value="Peroxiredoxin_BCP/PrxQ"/>
</dbReference>
<dbReference type="AlphaFoldDB" id="A0A2H1E837"/>
<keyword evidence="15" id="KW-1185">Reference proteome</keyword>
<dbReference type="RefSeq" id="WP_024740736.1">
    <property type="nucleotide sequence ID" value="NZ_BAUG01000011.1"/>
</dbReference>
<dbReference type="OrthoDB" id="9809746at2"/>
<feature type="transmembrane region" description="Helical" evidence="12">
    <location>
        <begin position="63"/>
        <end position="81"/>
    </location>
</feature>
<feature type="transmembrane region" description="Helical" evidence="12">
    <location>
        <begin position="32"/>
        <end position="51"/>
    </location>
</feature>
<dbReference type="STRING" id="1349785.GCA_000509405_02034"/>
<dbReference type="PROSITE" id="PS51352">
    <property type="entry name" value="THIOREDOXIN_2"/>
    <property type="match status" value="1"/>
</dbReference>
<dbReference type="SUPFAM" id="SSF52833">
    <property type="entry name" value="Thioredoxin-like"/>
    <property type="match status" value="1"/>
</dbReference>
<gene>
    <name evidence="14" type="ORF">MARIT_0955</name>
</gene>
<evidence type="ECO:0000256" key="1">
    <source>
        <dbReference type="ARBA" id="ARBA00003330"/>
    </source>
</evidence>
<keyword evidence="12" id="KW-0472">Membrane</keyword>
<keyword evidence="6" id="KW-1015">Disulfide bond</keyword>
<dbReference type="Proteomes" id="UP000231564">
    <property type="component" value="Chromosome MARIT"/>
</dbReference>
<dbReference type="EC" id="1.11.1.24" evidence="2"/>
<feature type="transmembrane region" description="Helical" evidence="12">
    <location>
        <begin position="87"/>
        <end position="106"/>
    </location>
</feature>
<evidence type="ECO:0000256" key="7">
    <source>
        <dbReference type="ARBA" id="ARBA00023284"/>
    </source>
</evidence>
<evidence type="ECO:0000313" key="14">
    <source>
        <dbReference type="EMBL" id="SFZ81113.1"/>
    </source>
</evidence>
<keyword evidence="7" id="KW-0676">Redox-active center</keyword>
<dbReference type="PANTHER" id="PTHR42801">
    <property type="entry name" value="THIOREDOXIN-DEPENDENT PEROXIDE REDUCTASE"/>
    <property type="match status" value="1"/>
</dbReference>
<dbReference type="InterPro" id="IPR000866">
    <property type="entry name" value="AhpC/TSA"/>
</dbReference>
<organism evidence="14 15">
    <name type="scientific">Tenacibaculum maritimum NCIMB 2154</name>
    <dbReference type="NCBI Taxonomy" id="1349785"/>
    <lineage>
        <taxon>Bacteria</taxon>
        <taxon>Pseudomonadati</taxon>
        <taxon>Bacteroidota</taxon>
        <taxon>Flavobacteriia</taxon>
        <taxon>Flavobacteriales</taxon>
        <taxon>Flavobacteriaceae</taxon>
        <taxon>Tenacibaculum</taxon>
    </lineage>
</organism>
<evidence type="ECO:0000256" key="4">
    <source>
        <dbReference type="ARBA" id="ARBA00022862"/>
    </source>
</evidence>
<protein>
    <recommendedName>
        <fullName evidence="2">thioredoxin-dependent peroxiredoxin</fullName>
        <ecNumber evidence="2">1.11.1.24</ecNumber>
    </recommendedName>
    <alternativeName>
        <fullName evidence="8">Thioredoxin peroxidase</fullName>
    </alternativeName>
    <alternativeName>
        <fullName evidence="10">Thioredoxin-dependent peroxiredoxin Bcp</fullName>
    </alternativeName>
</protein>
<evidence type="ECO:0000256" key="3">
    <source>
        <dbReference type="ARBA" id="ARBA00022559"/>
    </source>
</evidence>
<keyword evidence="4" id="KW-0049">Antioxidant</keyword>
<dbReference type="KEGG" id="tmar:MARIT_0955"/>
<evidence type="ECO:0000256" key="6">
    <source>
        <dbReference type="ARBA" id="ARBA00023157"/>
    </source>
</evidence>
<dbReference type="GeneID" id="47722519"/>
<dbReference type="Pfam" id="PF00578">
    <property type="entry name" value="AhpC-TSA"/>
    <property type="match status" value="1"/>
</dbReference>
<dbReference type="InterPro" id="IPR013766">
    <property type="entry name" value="Thioredoxin_domain"/>
</dbReference>
<dbReference type="GO" id="GO:0045454">
    <property type="term" value="P:cell redox homeostasis"/>
    <property type="evidence" value="ECO:0007669"/>
    <property type="project" value="TreeGrafter"/>
</dbReference>
<evidence type="ECO:0000256" key="9">
    <source>
        <dbReference type="ARBA" id="ARBA00038489"/>
    </source>
</evidence>
<reference evidence="14 15" key="1">
    <citation type="submission" date="2016-11" db="EMBL/GenBank/DDBJ databases">
        <authorList>
            <person name="Jaros S."/>
            <person name="Januszkiewicz K."/>
            <person name="Wedrychowicz H."/>
        </authorList>
    </citation>
    <scope>NUCLEOTIDE SEQUENCE [LARGE SCALE GENOMIC DNA]</scope>
    <source>
        <strain evidence="14">NCIMB 2154T</strain>
    </source>
</reference>
<evidence type="ECO:0000256" key="8">
    <source>
        <dbReference type="ARBA" id="ARBA00032824"/>
    </source>
</evidence>
<evidence type="ECO:0000256" key="10">
    <source>
        <dbReference type="ARBA" id="ARBA00042639"/>
    </source>
</evidence>
<feature type="domain" description="Thioredoxin" evidence="13">
    <location>
        <begin position="114"/>
        <end position="275"/>
    </location>
</feature>
<comment type="similarity">
    <text evidence="9">Belongs to the peroxiredoxin family. BCP/PrxQ subfamily.</text>
</comment>
<dbReference type="PANTHER" id="PTHR42801:SF7">
    <property type="entry name" value="SLL1159 PROTEIN"/>
    <property type="match status" value="1"/>
</dbReference>
<keyword evidence="5" id="KW-0560">Oxidoreductase</keyword>
<dbReference type="GO" id="GO:0005737">
    <property type="term" value="C:cytoplasm"/>
    <property type="evidence" value="ECO:0007669"/>
    <property type="project" value="TreeGrafter"/>
</dbReference>
<evidence type="ECO:0000313" key="15">
    <source>
        <dbReference type="Proteomes" id="UP000231564"/>
    </source>
</evidence>
<evidence type="ECO:0000259" key="13">
    <source>
        <dbReference type="PROSITE" id="PS51352"/>
    </source>
</evidence>
<evidence type="ECO:0000256" key="12">
    <source>
        <dbReference type="SAM" id="Phobius"/>
    </source>
</evidence>
<dbReference type="GO" id="GO:0008379">
    <property type="term" value="F:thioredoxin peroxidase activity"/>
    <property type="evidence" value="ECO:0007669"/>
    <property type="project" value="TreeGrafter"/>
</dbReference>
<comment type="catalytic activity">
    <reaction evidence="11">
        <text>a hydroperoxide + [thioredoxin]-dithiol = an alcohol + [thioredoxin]-disulfide + H2O</text>
        <dbReference type="Rhea" id="RHEA:62620"/>
        <dbReference type="Rhea" id="RHEA-COMP:10698"/>
        <dbReference type="Rhea" id="RHEA-COMP:10700"/>
        <dbReference type="ChEBI" id="CHEBI:15377"/>
        <dbReference type="ChEBI" id="CHEBI:29950"/>
        <dbReference type="ChEBI" id="CHEBI:30879"/>
        <dbReference type="ChEBI" id="CHEBI:35924"/>
        <dbReference type="ChEBI" id="CHEBI:50058"/>
        <dbReference type="EC" id="1.11.1.24"/>
    </reaction>
</comment>
<dbReference type="InterPro" id="IPR036249">
    <property type="entry name" value="Thioredoxin-like_sf"/>
</dbReference>
<accession>A0A2H1E837</accession>
<sequence length="276" mass="31585">MKNIIKSLFISLFPVFALIILVKTSVYDSFSLQKIGTIISSFTVVLFFIMLFIRPIARTSKTLLPYTISMGIGLLISLFNFDINTVSTNIILFTGWISYLTWYSTFNKRDNTILKVGNKLPQFILENSNGNKIASTSFLKKYSIFIFYRGNWCPLCMAQIKEVVQQYKALEERNINMILVSSQPHKFTENLAKKHQVPFHFLVDVNNTVAKKLGIFHKNGLPTGFQALGYDSDVILPTVLITDENGKLIFADLTDNYRVRPEPEALIKIIDKYKQK</sequence>
<dbReference type="EMBL" id="LT634361">
    <property type="protein sequence ID" value="SFZ81113.1"/>
    <property type="molecule type" value="Genomic_DNA"/>
</dbReference>